<keyword evidence="2" id="KW-0812">Transmembrane</keyword>
<organism evidence="4 5">
    <name type="scientific">Agaricus bisporus var. burnettii (strain JB137-S8 / ATCC MYA-4627 / FGSC 10392)</name>
    <name type="common">White button mushroom</name>
    <dbReference type="NCBI Taxonomy" id="597362"/>
    <lineage>
        <taxon>Eukaryota</taxon>
        <taxon>Fungi</taxon>
        <taxon>Dikarya</taxon>
        <taxon>Basidiomycota</taxon>
        <taxon>Agaricomycotina</taxon>
        <taxon>Agaricomycetes</taxon>
        <taxon>Agaricomycetidae</taxon>
        <taxon>Agaricales</taxon>
        <taxon>Agaricineae</taxon>
        <taxon>Agaricaceae</taxon>
        <taxon>Agaricus</taxon>
    </lineage>
</organism>
<evidence type="ECO:0000256" key="2">
    <source>
        <dbReference type="SAM" id="Phobius"/>
    </source>
</evidence>
<dbReference type="RefSeq" id="XP_007327826.1">
    <property type="nucleotide sequence ID" value="XM_007327764.1"/>
</dbReference>
<feature type="transmembrane region" description="Helical" evidence="2">
    <location>
        <begin position="117"/>
        <end position="138"/>
    </location>
</feature>
<feature type="compositionally biased region" description="Basic and acidic residues" evidence="1">
    <location>
        <begin position="270"/>
        <end position="285"/>
    </location>
</feature>
<dbReference type="PANTHER" id="PTHR40465:SF1">
    <property type="entry name" value="DUF6534 DOMAIN-CONTAINING PROTEIN"/>
    <property type="match status" value="1"/>
</dbReference>
<accession>K5W5M3</accession>
<reference evidence="5" key="1">
    <citation type="journal article" date="2012" name="Proc. Natl. Acad. Sci. U.S.A.">
        <title>Genome sequence of the button mushroom Agaricus bisporus reveals mechanisms governing adaptation to a humic-rich ecological niche.</title>
        <authorList>
            <person name="Morin E."/>
            <person name="Kohler A."/>
            <person name="Baker A.R."/>
            <person name="Foulongne-Oriol M."/>
            <person name="Lombard V."/>
            <person name="Nagy L.G."/>
            <person name="Ohm R.A."/>
            <person name="Patyshakuliyeva A."/>
            <person name="Brun A."/>
            <person name="Aerts A.L."/>
            <person name="Bailey A.M."/>
            <person name="Billette C."/>
            <person name="Coutinho P.M."/>
            <person name="Deakin G."/>
            <person name="Doddapaneni H."/>
            <person name="Floudas D."/>
            <person name="Grimwood J."/>
            <person name="Hilden K."/>
            <person name="Kuees U."/>
            <person name="LaButti K.M."/>
            <person name="Lapidus A."/>
            <person name="Lindquist E.A."/>
            <person name="Lucas S.M."/>
            <person name="Murat C."/>
            <person name="Riley R.W."/>
            <person name="Salamov A.A."/>
            <person name="Schmutz J."/>
            <person name="Subramanian V."/>
            <person name="Woesten H.A.B."/>
            <person name="Xu J."/>
            <person name="Eastwood D.C."/>
            <person name="Foster G.D."/>
            <person name="Sonnenberg A.S."/>
            <person name="Cullen D."/>
            <person name="de Vries R.P."/>
            <person name="Lundell T."/>
            <person name="Hibbett D.S."/>
            <person name="Henrissat B."/>
            <person name="Burton K.S."/>
            <person name="Kerrigan R.W."/>
            <person name="Challen M.P."/>
            <person name="Grigoriev I.V."/>
            <person name="Martin F."/>
        </authorList>
    </citation>
    <scope>NUCLEOTIDE SEQUENCE [LARGE SCALE GENOMIC DNA]</scope>
    <source>
        <strain evidence="5">JB137-S8 / ATCC MYA-4627 / FGSC 10392</strain>
    </source>
</reference>
<dbReference type="GeneID" id="18822146"/>
<dbReference type="OrthoDB" id="3046394at2759"/>
<dbReference type="InterPro" id="IPR045339">
    <property type="entry name" value="DUF6534"/>
</dbReference>
<feature type="transmembrane region" description="Helical" evidence="2">
    <location>
        <begin position="158"/>
        <end position="178"/>
    </location>
</feature>
<dbReference type="Proteomes" id="UP000008493">
    <property type="component" value="Unassembled WGS sequence"/>
</dbReference>
<dbReference type="AlphaFoldDB" id="K5W5M3"/>
<evidence type="ECO:0000256" key="1">
    <source>
        <dbReference type="SAM" id="MobiDB-lite"/>
    </source>
</evidence>
<evidence type="ECO:0000313" key="5">
    <source>
        <dbReference type="Proteomes" id="UP000008493"/>
    </source>
</evidence>
<dbReference type="KEGG" id="abp:AGABI1DRAFT105441"/>
<dbReference type="OMA" id="FAWRIHM"/>
<gene>
    <name evidence="4" type="ORF">AGABI1DRAFT_105441</name>
</gene>
<protein>
    <recommendedName>
        <fullName evidence="3">DUF6534 domain-containing protein</fullName>
    </recommendedName>
</protein>
<evidence type="ECO:0000259" key="3">
    <source>
        <dbReference type="Pfam" id="PF20152"/>
    </source>
</evidence>
<dbReference type="EMBL" id="JH971387">
    <property type="protein sequence ID" value="EKM82089.1"/>
    <property type="molecule type" value="Genomic_DNA"/>
</dbReference>
<keyword evidence="5" id="KW-1185">Reference proteome</keyword>
<feature type="region of interest" description="Disordered" evidence="1">
    <location>
        <begin position="246"/>
        <end position="293"/>
    </location>
</feature>
<dbReference type="PANTHER" id="PTHR40465">
    <property type="entry name" value="CHROMOSOME 1, WHOLE GENOME SHOTGUN SEQUENCE"/>
    <property type="match status" value="1"/>
</dbReference>
<dbReference type="eggNOG" id="ENOG502RY7K">
    <property type="taxonomic scope" value="Eukaryota"/>
</dbReference>
<feature type="region of interest" description="Disordered" evidence="1">
    <location>
        <begin position="343"/>
        <end position="365"/>
    </location>
</feature>
<dbReference type="InParanoid" id="K5W5M3"/>
<feature type="domain" description="DUF6534" evidence="3">
    <location>
        <begin position="163"/>
        <end position="248"/>
    </location>
</feature>
<name>K5W5M3_AGABU</name>
<feature type="transmembrane region" description="Helical" evidence="2">
    <location>
        <begin position="12"/>
        <end position="34"/>
    </location>
</feature>
<proteinExistence type="predicted"/>
<keyword evidence="2" id="KW-1133">Transmembrane helix</keyword>
<dbReference type="HOGENOM" id="CLU_046025_2_0_1"/>
<sequence length="365" mass="40748">MAGPAEVAHGSILIGTVINILLFGIMIAQVYIYYTSYRRDTLFLKLYVLALFLVDTINTVFNIVYIYVCLILHFGDGDYLTVTNWQFATGPALTGVISLMVQLFFAWRIHMLTRNWFLVSIVSILSLASAICAFLTTYEVTIVPQFVRFQEFKGIPTGWLASAVAADITITTILVWHLRRRKTGFKKSDLIVDRIIRMTVQTGLATSVIAAVDLALYLGSPSGIHLLFNFTLCKFYSNSLMSSLNSRNRSRHGHTTLDNVFGEGPGQSHTNDHPTDGWQEHDLSNSRRTREKPLTTLDSVGSQRTGVYVHVESHEMRDVETQGKDLVENRKVVVPSGINYGVQGKSKEPSFSSLSDTCDHKGSVI</sequence>
<dbReference type="Pfam" id="PF20152">
    <property type="entry name" value="DUF6534"/>
    <property type="match status" value="1"/>
</dbReference>
<dbReference type="STRING" id="597362.K5W5M3"/>
<evidence type="ECO:0000313" key="4">
    <source>
        <dbReference type="EMBL" id="EKM82089.1"/>
    </source>
</evidence>
<feature type="transmembrane region" description="Helical" evidence="2">
    <location>
        <begin position="46"/>
        <end position="73"/>
    </location>
</feature>
<feature type="transmembrane region" description="Helical" evidence="2">
    <location>
        <begin position="85"/>
        <end position="105"/>
    </location>
</feature>
<feature type="transmembrane region" description="Helical" evidence="2">
    <location>
        <begin position="199"/>
        <end position="218"/>
    </location>
</feature>
<keyword evidence="2" id="KW-0472">Membrane</keyword>